<dbReference type="NCBIfam" id="NF007621">
    <property type="entry name" value="PRK10276.1"/>
    <property type="match status" value="1"/>
</dbReference>
<gene>
    <name evidence="9" type="primary">umuD</name>
    <name evidence="9" type="ORF">L3556_13685</name>
</gene>
<evidence type="ECO:0000256" key="5">
    <source>
        <dbReference type="ARBA" id="ARBA00023204"/>
    </source>
</evidence>
<dbReference type="GO" id="GO:0003887">
    <property type="term" value="F:DNA-directed DNA polymerase activity"/>
    <property type="evidence" value="ECO:0007669"/>
    <property type="project" value="UniProtKB-EC"/>
</dbReference>
<keyword evidence="9" id="KW-0808">Transferase</keyword>
<evidence type="ECO:0000313" key="9">
    <source>
        <dbReference type="EMBL" id="MDG2991975.1"/>
    </source>
</evidence>
<organism evidence="9 10">
    <name type="scientific">Candidatus Synechococcus calcipolaris G9</name>
    <dbReference type="NCBI Taxonomy" id="1497997"/>
    <lineage>
        <taxon>Bacteria</taxon>
        <taxon>Bacillati</taxon>
        <taxon>Cyanobacteriota</taxon>
        <taxon>Cyanophyceae</taxon>
        <taxon>Synechococcales</taxon>
        <taxon>Synechococcaceae</taxon>
        <taxon>Synechococcus</taxon>
    </lineage>
</organism>
<keyword evidence="3 7" id="KW-0378">Hydrolase</keyword>
<keyword evidence="4 7" id="KW-0068">Autocatalytic cleavage</keyword>
<keyword evidence="9" id="KW-0548">Nucleotidyltransferase</keyword>
<dbReference type="PANTHER" id="PTHR33516">
    <property type="entry name" value="LEXA REPRESSOR"/>
    <property type="match status" value="1"/>
</dbReference>
<protein>
    <submittedName>
        <fullName evidence="9">Translesion error-prone DNA polymerase V autoproteolytic subunit</fullName>
        <ecNumber evidence="9">2.7.7.7</ecNumber>
    </submittedName>
</protein>
<dbReference type="PANTHER" id="PTHR33516:SF2">
    <property type="entry name" value="LEXA REPRESSOR-RELATED"/>
    <property type="match status" value="1"/>
</dbReference>
<reference evidence="9" key="1">
    <citation type="journal article" date="2022" name="Genome Biol. Evol.">
        <title>A New Gene Family Diagnostic for Intracellular Biomineralization of Amorphous Ca Carbonates by Cyanobacteria.</title>
        <authorList>
            <person name="Benzerara K."/>
            <person name="Duprat E."/>
            <person name="Bitard-Feildel T."/>
            <person name="Caumes G."/>
            <person name="Cassier-Chauvat C."/>
            <person name="Chauvat F."/>
            <person name="Dezi M."/>
            <person name="Diop S.I."/>
            <person name="Gaschignard G."/>
            <person name="Gorgen S."/>
            <person name="Gugger M."/>
            <person name="Lopez-Garcia P."/>
            <person name="Millet M."/>
            <person name="Skouri-Panet F."/>
            <person name="Moreira D."/>
            <person name="Callebaut I."/>
        </authorList>
    </citation>
    <scope>NUCLEOTIDE SEQUENCE</scope>
    <source>
        <strain evidence="9">G9</strain>
    </source>
</reference>
<keyword evidence="6" id="KW-0742">SOS response</keyword>
<dbReference type="Pfam" id="PF00717">
    <property type="entry name" value="Peptidase_S24"/>
    <property type="match status" value="1"/>
</dbReference>
<evidence type="ECO:0000256" key="6">
    <source>
        <dbReference type="ARBA" id="ARBA00023236"/>
    </source>
</evidence>
<dbReference type="PRINTS" id="PR00726">
    <property type="entry name" value="LEXASERPTASE"/>
</dbReference>
<dbReference type="SUPFAM" id="SSF51306">
    <property type="entry name" value="LexA/Signal peptidase"/>
    <property type="match status" value="1"/>
</dbReference>
<sequence>MEPIPLCLHQQPFPRTILSELYRPQRGDSLALPLYLMPVSAGFPSPADDFIEQRLDLNHYLIHNPAATFMARVAGDSMIGGGIHDGDLIIVDRSLVPKDGQVVVAVLNGELTIKRLKYVQGRLFLQAENPVYPDIEITDASAFLVWGVVTSVIHAL</sequence>
<dbReference type="EMBL" id="JAKKUT010000006">
    <property type="protein sequence ID" value="MDG2991975.1"/>
    <property type="molecule type" value="Genomic_DNA"/>
</dbReference>
<comment type="similarity">
    <text evidence="1 7">Belongs to the peptidase S24 family.</text>
</comment>
<accession>A0ABT6F286</accession>
<keyword evidence="5" id="KW-0234">DNA repair</keyword>
<evidence type="ECO:0000256" key="4">
    <source>
        <dbReference type="ARBA" id="ARBA00022813"/>
    </source>
</evidence>
<dbReference type="EC" id="2.7.7.7" evidence="9"/>
<dbReference type="Proteomes" id="UP001154265">
    <property type="component" value="Unassembled WGS sequence"/>
</dbReference>
<reference evidence="9" key="2">
    <citation type="submission" date="2022-01" db="EMBL/GenBank/DDBJ databases">
        <authorList>
            <person name="Zivanovic Y."/>
            <person name="Moreira D."/>
            <person name="Lopez-Garcia P."/>
        </authorList>
    </citation>
    <scope>NUCLEOTIDE SEQUENCE</scope>
    <source>
        <strain evidence="9">G9</strain>
    </source>
</reference>
<keyword evidence="2" id="KW-0227">DNA damage</keyword>
<proteinExistence type="inferred from homology"/>
<evidence type="ECO:0000256" key="3">
    <source>
        <dbReference type="ARBA" id="ARBA00022801"/>
    </source>
</evidence>
<evidence type="ECO:0000256" key="2">
    <source>
        <dbReference type="ARBA" id="ARBA00022763"/>
    </source>
</evidence>
<dbReference type="InterPro" id="IPR050077">
    <property type="entry name" value="LexA_repressor"/>
</dbReference>
<dbReference type="Gene3D" id="2.10.109.10">
    <property type="entry name" value="Umud Fragment, subunit A"/>
    <property type="match status" value="1"/>
</dbReference>
<name>A0ABT6F286_9SYNE</name>
<evidence type="ECO:0000256" key="1">
    <source>
        <dbReference type="ARBA" id="ARBA00007484"/>
    </source>
</evidence>
<evidence type="ECO:0000313" key="10">
    <source>
        <dbReference type="Proteomes" id="UP001154265"/>
    </source>
</evidence>
<dbReference type="InterPro" id="IPR039418">
    <property type="entry name" value="LexA-like"/>
</dbReference>
<dbReference type="InterPro" id="IPR006197">
    <property type="entry name" value="Peptidase_S24_LexA"/>
</dbReference>
<dbReference type="InterPro" id="IPR036286">
    <property type="entry name" value="LexA/Signal_pep-like_sf"/>
</dbReference>
<comment type="caution">
    <text evidence="9">The sequence shown here is derived from an EMBL/GenBank/DDBJ whole genome shotgun (WGS) entry which is preliminary data.</text>
</comment>
<evidence type="ECO:0000259" key="8">
    <source>
        <dbReference type="Pfam" id="PF00717"/>
    </source>
</evidence>
<evidence type="ECO:0000256" key="7">
    <source>
        <dbReference type="RuleBase" id="RU003991"/>
    </source>
</evidence>
<dbReference type="InterPro" id="IPR015927">
    <property type="entry name" value="Peptidase_S24_S26A/B/C"/>
</dbReference>
<feature type="domain" description="Peptidase S24/S26A/S26B/S26C" evidence="8">
    <location>
        <begin position="34"/>
        <end position="149"/>
    </location>
</feature>
<dbReference type="CDD" id="cd06529">
    <property type="entry name" value="S24_LexA-like"/>
    <property type="match status" value="1"/>
</dbReference>
<keyword evidence="10" id="KW-1185">Reference proteome</keyword>